<protein>
    <submittedName>
        <fullName evidence="2">Uncharacterized protein</fullName>
    </submittedName>
</protein>
<organism evidence="2 3">
    <name type="scientific">Methylobacterium aquaticum</name>
    <dbReference type="NCBI Taxonomy" id="270351"/>
    <lineage>
        <taxon>Bacteria</taxon>
        <taxon>Pseudomonadati</taxon>
        <taxon>Pseudomonadota</taxon>
        <taxon>Alphaproteobacteria</taxon>
        <taxon>Hyphomicrobiales</taxon>
        <taxon>Methylobacteriaceae</taxon>
        <taxon>Methylobacterium</taxon>
    </lineage>
</organism>
<sequence length="44" mass="4534">MNANSPEHRVGHDVDSVDQVSSVTLLGFAVVGAALTIALNAMLI</sequence>
<evidence type="ECO:0000313" key="2">
    <source>
        <dbReference type="EMBL" id="BAQ45423.1"/>
    </source>
</evidence>
<keyword evidence="1" id="KW-0812">Transmembrane</keyword>
<evidence type="ECO:0000256" key="1">
    <source>
        <dbReference type="SAM" id="Phobius"/>
    </source>
</evidence>
<proteinExistence type="predicted"/>
<keyword evidence="1" id="KW-0472">Membrane</keyword>
<reference evidence="3" key="2">
    <citation type="submission" date="2015-01" db="EMBL/GenBank/DDBJ databases">
        <title>Complete genome sequence of Methylobacterium aquaticum strain 22A.</title>
        <authorList>
            <person name="Tani A."/>
            <person name="Ogura Y."/>
            <person name="Hayashi T."/>
        </authorList>
    </citation>
    <scope>NUCLEOTIDE SEQUENCE [LARGE SCALE GENOMIC DNA]</scope>
    <source>
        <strain evidence="3">MA-22A</strain>
    </source>
</reference>
<keyword evidence="1" id="KW-1133">Transmembrane helix</keyword>
<dbReference type="Proteomes" id="UP000061432">
    <property type="component" value="Chromosome"/>
</dbReference>
<dbReference type="PATRIC" id="fig|270351.10.peg.2071"/>
<gene>
    <name evidence="2" type="ORF">Maq22A_c10755</name>
</gene>
<dbReference type="AlphaFoldDB" id="A0A0C6FAG6"/>
<dbReference type="KEGG" id="maqu:Maq22A_c10755"/>
<accession>A0A0C6FAG6</accession>
<evidence type="ECO:0000313" key="3">
    <source>
        <dbReference type="Proteomes" id="UP000061432"/>
    </source>
</evidence>
<feature type="transmembrane region" description="Helical" evidence="1">
    <location>
        <begin position="20"/>
        <end position="43"/>
    </location>
</feature>
<dbReference type="RefSeq" id="WP_280141924.1">
    <property type="nucleotide sequence ID" value="NZ_AP014704.1"/>
</dbReference>
<reference evidence="2 3" key="1">
    <citation type="journal article" date="2015" name="Genome Announc.">
        <title>Complete Genome Sequence of Methylobacterium aquaticum Strain 22A, Isolated from Racomitrium japonicum Moss.</title>
        <authorList>
            <person name="Tani A."/>
            <person name="Ogura Y."/>
            <person name="Hayashi T."/>
            <person name="Kimbara K."/>
        </authorList>
    </citation>
    <scope>NUCLEOTIDE SEQUENCE [LARGE SCALE GENOMIC DNA]</scope>
    <source>
        <strain evidence="2 3">MA-22A</strain>
    </source>
</reference>
<name>A0A0C6FAG6_9HYPH</name>
<dbReference type="EMBL" id="AP014704">
    <property type="protein sequence ID" value="BAQ45423.1"/>
    <property type="molecule type" value="Genomic_DNA"/>
</dbReference>